<reference evidence="1 2" key="1">
    <citation type="submission" date="2014-12" db="EMBL/GenBank/DDBJ databases">
        <title>Draft genome sequences of 29 type strains of Enterococci.</title>
        <authorList>
            <person name="Zhong Z."/>
            <person name="Sun Z."/>
            <person name="Liu W."/>
            <person name="Zhang W."/>
            <person name="Zhang H."/>
        </authorList>
    </citation>
    <scope>NUCLEOTIDE SEQUENCE [LARGE SCALE GENOMIC DNA]</scope>
    <source>
        <strain evidence="1 2">DSM 17690</strain>
    </source>
</reference>
<evidence type="ECO:0008006" key="3">
    <source>
        <dbReference type="Google" id="ProtNLM"/>
    </source>
</evidence>
<dbReference type="AlphaFoldDB" id="A0A1L8QQ83"/>
<dbReference type="EMBL" id="JXKD01000014">
    <property type="protein sequence ID" value="OJG09649.1"/>
    <property type="molecule type" value="Genomic_DNA"/>
</dbReference>
<dbReference type="OrthoDB" id="2184014at2"/>
<sequence length="159" mass="19739">MEQQELNQLIQDYERLFHKVLQRCSLFPGQVDYEDHLQELRLLFFMRAKEYATKSEFEADNDITYLFRHLLWRMIDTKRKKYLEIEEVTDEILDYLPNEDPTDFHFESLDRLARFYQQLSPKDQQKCRALLTNENLSRQNKSRYRKYFRKHFQHSFEKV</sequence>
<dbReference type="RefSeq" id="WP_071875332.1">
    <property type="nucleotide sequence ID" value="NZ_JBHSHF010000004.1"/>
</dbReference>
<name>A0A1L8QQ83_9ENTE</name>
<comment type="caution">
    <text evidence="1">The sequence shown here is derived from an EMBL/GenBank/DDBJ whole genome shotgun (WGS) entry which is preliminary data.</text>
</comment>
<protein>
    <recommendedName>
        <fullName evidence="3">Sigma-70 family RNA polymerase sigma factor</fullName>
    </recommendedName>
</protein>
<accession>A0A1L8QQ83</accession>
<organism evidence="1 2">
    <name type="scientific">Enterococcus aquimarinus</name>
    <dbReference type="NCBI Taxonomy" id="328396"/>
    <lineage>
        <taxon>Bacteria</taxon>
        <taxon>Bacillati</taxon>
        <taxon>Bacillota</taxon>
        <taxon>Bacilli</taxon>
        <taxon>Lactobacillales</taxon>
        <taxon>Enterococcaceae</taxon>
        <taxon>Enterococcus</taxon>
    </lineage>
</organism>
<dbReference type="STRING" id="328396.RU93_GL000632"/>
<gene>
    <name evidence="1" type="ORF">RU93_GL000632</name>
</gene>
<evidence type="ECO:0000313" key="2">
    <source>
        <dbReference type="Proteomes" id="UP000182149"/>
    </source>
</evidence>
<keyword evidence="2" id="KW-1185">Reference proteome</keyword>
<dbReference type="Proteomes" id="UP000182149">
    <property type="component" value="Unassembled WGS sequence"/>
</dbReference>
<evidence type="ECO:0000313" key="1">
    <source>
        <dbReference type="EMBL" id="OJG09649.1"/>
    </source>
</evidence>
<proteinExistence type="predicted"/>